<keyword evidence="8 11" id="KW-1133">Transmembrane helix</keyword>
<evidence type="ECO:0000256" key="3">
    <source>
        <dbReference type="ARBA" id="ARBA00007931"/>
    </source>
</evidence>
<dbReference type="InterPro" id="IPR041489">
    <property type="entry name" value="PDZ_6"/>
</dbReference>
<reference evidence="13" key="2">
    <citation type="journal article" date="2021" name="PeerJ">
        <title>Extensive microbial diversity within the chicken gut microbiome revealed by metagenomics and culture.</title>
        <authorList>
            <person name="Gilroy R."/>
            <person name="Ravi A."/>
            <person name="Getino M."/>
            <person name="Pursley I."/>
            <person name="Horton D.L."/>
            <person name="Alikhan N.F."/>
            <person name="Baker D."/>
            <person name="Gharbi K."/>
            <person name="Hall N."/>
            <person name="Watson M."/>
            <person name="Adriaenssens E.M."/>
            <person name="Foster-Nyarko E."/>
            <person name="Jarju S."/>
            <person name="Secka A."/>
            <person name="Antonio M."/>
            <person name="Oren A."/>
            <person name="Chaudhuri R.R."/>
            <person name="La Ragione R."/>
            <person name="Hildebrand F."/>
            <person name="Pallen M.J."/>
        </authorList>
    </citation>
    <scope>NUCLEOTIDE SEQUENCE</scope>
    <source>
        <strain evidence="13">ChiBcec2-4451</strain>
    </source>
</reference>
<dbReference type="EMBL" id="DVON01000084">
    <property type="protein sequence ID" value="HIV12279.1"/>
    <property type="molecule type" value="Genomic_DNA"/>
</dbReference>
<evidence type="ECO:0000256" key="9">
    <source>
        <dbReference type="ARBA" id="ARBA00023049"/>
    </source>
</evidence>
<evidence type="ECO:0000256" key="4">
    <source>
        <dbReference type="ARBA" id="ARBA00022670"/>
    </source>
</evidence>
<dbReference type="GO" id="GO:0046872">
    <property type="term" value="F:metal ion binding"/>
    <property type="evidence" value="ECO:0007669"/>
    <property type="project" value="UniProtKB-KW"/>
</dbReference>
<accession>A0A9D1NUE7</accession>
<dbReference type="Gene3D" id="2.30.42.10">
    <property type="match status" value="2"/>
</dbReference>
<evidence type="ECO:0000313" key="14">
    <source>
        <dbReference type="Proteomes" id="UP000886723"/>
    </source>
</evidence>
<dbReference type="PANTHER" id="PTHR42837:SF2">
    <property type="entry name" value="MEMBRANE METALLOPROTEASE ARASP2, CHLOROPLASTIC-RELATED"/>
    <property type="match status" value="1"/>
</dbReference>
<dbReference type="NCBIfam" id="TIGR00054">
    <property type="entry name" value="RIP metalloprotease RseP"/>
    <property type="match status" value="1"/>
</dbReference>
<comment type="subcellular location">
    <subcellularLocation>
        <location evidence="2">Membrane</location>
        <topology evidence="2">Multi-pass membrane protein</topology>
    </subcellularLocation>
</comment>
<feature type="domain" description="PDZ" evidence="12">
    <location>
        <begin position="199"/>
        <end position="269"/>
    </location>
</feature>
<reference evidence="13" key="1">
    <citation type="submission" date="2020-10" db="EMBL/GenBank/DDBJ databases">
        <authorList>
            <person name="Gilroy R."/>
        </authorList>
    </citation>
    <scope>NUCLEOTIDE SEQUENCE</scope>
    <source>
        <strain evidence="13">ChiBcec2-4451</strain>
    </source>
</reference>
<name>A0A9D1NUE7_9FIRM</name>
<evidence type="ECO:0000256" key="8">
    <source>
        <dbReference type="ARBA" id="ARBA00022989"/>
    </source>
</evidence>
<evidence type="ECO:0000256" key="11">
    <source>
        <dbReference type="RuleBase" id="RU362031"/>
    </source>
</evidence>
<dbReference type="EC" id="3.4.24.-" evidence="11"/>
<sequence length="435" mass="47947">MDRKQVEALSIIIAFLILGIVIIVHELGHFVAAKLNGIMVEEFSVGMGPRIISTQRGETLYSLRVVPFGGSCMMKGEDEDDTAEGSFNSKSVWRRIAVIAAGPLFNFILAFFGALVIISIVGYDPPRILQVKEDSAAWEAGLREGDILTEFDGHTIDFGRDMSLYEQLYGLDGDVITLSFLRDGQEHTISYQPDVEHRYLLGISYYQTEEQAEVTVSSGGAAEQAGLVSGDIIIGMGNTDIASGMELAEYFSEYSLTGESVTVRYLHDGLEYETELTPQETDVVQTGFVYNLYREKTDPVGVLKYSALEVRYWISATLQSLRMLVMGQLGLDVLSGPVGVVQVIGETYEETRDEGPLMTWLTMLNLTILLTANLGVMNLLPLPALDGGRLVFLLIEAVRGKPVNREAEAMVHFAGILLLFGLMIFVTIQDVTHLF</sequence>
<evidence type="ECO:0000313" key="13">
    <source>
        <dbReference type="EMBL" id="HIV12279.1"/>
    </source>
</evidence>
<dbReference type="AlphaFoldDB" id="A0A9D1NUE7"/>
<feature type="domain" description="PDZ" evidence="12">
    <location>
        <begin position="114"/>
        <end position="184"/>
    </location>
</feature>
<dbReference type="Pfam" id="PF17820">
    <property type="entry name" value="PDZ_6"/>
    <property type="match status" value="1"/>
</dbReference>
<dbReference type="InterPro" id="IPR004387">
    <property type="entry name" value="Pept_M50_Zn"/>
</dbReference>
<comment type="caution">
    <text evidence="13">The sequence shown here is derived from an EMBL/GenBank/DDBJ whole genome shotgun (WGS) entry which is preliminary data.</text>
</comment>
<feature type="transmembrane region" description="Helical" evidence="11">
    <location>
        <begin position="409"/>
        <end position="428"/>
    </location>
</feature>
<dbReference type="Pfam" id="PF02163">
    <property type="entry name" value="Peptidase_M50"/>
    <property type="match status" value="1"/>
</dbReference>
<feature type="transmembrane region" description="Helical" evidence="11">
    <location>
        <begin position="96"/>
        <end position="123"/>
    </location>
</feature>
<feature type="transmembrane region" description="Helical" evidence="11">
    <location>
        <begin position="357"/>
        <end position="380"/>
    </location>
</feature>
<evidence type="ECO:0000256" key="2">
    <source>
        <dbReference type="ARBA" id="ARBA00004141"/>
    </source>
</evidence>
<keyword evidence="11" id="KW-0479">Metal-binding</keyword>
<keyword evidence="6 11" id="KW-0378">Hydrolase</keyword>
<organism evidence="13 14">
    <name type="scientific">Candidatus Pullilachnospira stercoravium</name>
    <dbReference type="NCBI Taxonomy" id="2840913"/>
    <lineage>
        <taxon>Bacteria</taxon>
        <taxon>Bacillati</taxon>
        <taxon>Bacillota</taxon>
        <taxon>Clostridia</taxon>
        <taxon>Lachnospirales</taxon>
        <taxon>Lachnospiraceae</taxon>
        <taxon>Lachnospiraceae incertae sedis</taxon>
        <taxon>Candidatus Pullilachnospira</taxon>
    </lineage>
</organism>
<feature type="transmembrane region" description="Helical" evidence="11">
    <location>
        <begin position="12"/>
        <end position="32"/>
    </location>
</feature>
<keyword evidence="10 11" id="KW-0472">Membrane</keyword>
<keyword evidence="7 11" id="KW-0862">Zinc</keyword>
<keyword evidence="4" id="KW-0645">Protease</keyword>
<proteinExistence type="inferred from homology"/>
<keyword evidence="9 11" id="KW-0482">Metalloprotease</keyword>
<dbReference type="GO" id="GO:0004222">
    <property type="term" value="F:metalloendopeptidase activity"/>
    <property type="evidence" value="ECO:0007669"/>
    <property type="project" value="InterPro"/>
</dbReference>
<evidence type="ECO:0000256" key="1">
    <source>
        <dbReference type="ARBA" id="ARBA00001947"/>
    </source>
</evidence>
<protein>
    <recommendedName>
        <fullName evidence="11">Zinc metalloprotease</fullName>
        <ecNumber evidence="11">3.4.24.-</ecNumber>
    </recommendedName>
</protein>
<dbReference type="SUPFAM" id="SSF50156">
    <property type="entry name" value="PDZ domain-like"/>
    <property type="match status" value="2"/>
</dbReference>
<evidence type="ECO:0000259" key="12">
    <source>
        <dbReference type="SMART" id="SM00228"/>
    </source>
</evidence>
<gene>
    <name evidence="13" type="primary">rseP</name>
    <name evidence="13" type="ORF">IAA63_03955</name>
</gene>
<evidence type="ECO:0000256" key="10">
    <source>
        <dbReference type="ARBA" id="ARBA00023136"/>
    </source>
</evidence>
<feature type="transmembrane region" description="Helical" evidence="11">
    <location>
        <begin position="321"/>
        <end position="345"/>
    </location>
</feature>
<keyword evidence="5 11" id="KW-0812">Transmembrane</keyword>
<dbReference type="GO" id="GO:0006508">
    <property type="term" value="P:proteolysis"/>
    <property type="evidence" value="ECO:0007669"/>
    <property type="project" value="UniProtKB-KW"/>
</dbReference>
<comment type="similarity">
    <text evidence="3 11">Belongs to the peptidase M50B family.</text>
</comment>
<evidence type="ECO:0000256" key="7">
    <source>
        <dbReference type="ARBA" id="ARBA00022833"/>
    </source>
</evidence>
<dbReference type="InterPro" id="IPR008915">
    <property type="entry name" value="Peptidase_M50"/>
</dbReference>
<dbReference type="InterPro" id="IPR001478">
    <property type="entry name" value="PDZ"/>
</dbReference>
<dbReference type="GO" id="GO:0016020">
    <property type="term" value="C:membrane"/>
    <property type="evidence" value="ECO:0007669"/>
    <property type="project" value="UniProtKB-SubCell"/>
</dbReference>
<dbReference type="InterPro" id="IPR036034">
    <property type="entry name" value="PDZ_sf"/>
</dbReference>
<dbReference type="SMART" id="SM00228">
    <property type="entry name" value="PDZ"/>
    <property type="match status" value="2"/>
</dbReference>
<evidence type="ECO:0000256" key="5">
    <source>
        <dbReference type="ARBA" id="ARBA00022692"/>
    </source>
</evidence>
<dbReference type="Proteomes" id="UP000886723">
    <property type="component" value="Unassembled WGS sequence"/>
</dbReference>
<comment type="cofactor">
    <cofactor evidence="1 11">
        <name>Zn(2+)</name>
        <dbReference type="ChEBI" id="CHEBI:29105"/>
    </cofactor>
</comment>
<dbReference type="CDD" id="cd06163">
    <property type="entry name" value="S2P-M50_PDZ_RseP-like"/>
    <property type="match status" value="2"/>
</dbReference>
<dbReference type="PANTHER" id="PTHR42837">
    <property type="entry name" value="REGULATOR OF SIGMA-E PROTEASE RSEP"/>
    <property type="match status" value="1"/>
</dbReference>
<evidence type="ECO:0000256" key="6">
    <source>
        <dbReference type="ARBA" id="ARBA00022801"/>
    </source>
</evidence>